<dbReference type="Pfam" id="PF05170">
    <property type="entry name" value="AsmA"/>
    <property type="match status" value="1"/>
</dbReference>
<sequence>MQFSQEFHHRPIARQRPKRGLAADMEFGMRFIAKILASLIILLLMAVTIAFILLHTRHSALLVNTLVSHLSDTTLQVTEVQYSLQDDPRHLRLIQPRWQRQGYSEQTAERIDLWLSPTSLFRKGWHFDSLLIQGLTLNHLSDLPLESGTISTQRLALTNLTLDLPELQLKNARLQIDNWRNSEAHWGDFSGNFQLSADQLIWQQQTLNKLLIDGEHSSKGWTFYGVSFHWLNANFNGQAEFEADTHHLIVHQLTANGLQIDENFPLEPLLSLASEARQTDLSLELRRLDILDGSLERSQYSVNHASLSLENWQWPGALWQQKDARLSLGAETLRWHDLMLENPLTELHLTPGQISLKGFSARLLEGYVRTEATLTPDALLLHQLELKGIRWVMPEAIQAWLMGNAAPQSPLQQQVDTWWRQLNELTVDQLSVGYSQLTGTYAPLPIQFSDINLEGTGMVLLHEGQPGLWQGEFAAGAGFTNIRQITIRNPLLTMSSQAGHWQLTRLTLPIEAGILEGKGEIQLGEAGWPWQLKLSGDSLPPQMLSHWLNLPLPLLGAMDIQTQASGLGQFQRGLAYSLHGQLEANFRQLSLTQQESALMARWQATEQPTGFASSPDSTEPLMPVTLSPLTIHADRGRISLEPLALQGPQLHAELQGAWDLAAPADSAVELQASDGCQQLTKRWHSHQQETSVSSSCERKSI</sequence>
<dbReference type="EMBL" id="JMIB01000013">
    <property type="protein sequence ID" value="KDM92152.1"/>
    <property type="molecule type" value="Genomic_DNA"/>
</dbReference>
<name>A0A066RWW3_9GAMM</name>
<evidence type="ECO:0000313" key="4">
    <source>
        <dbReference type="Proteomes" id="UP000027192"/>
    </source>
</evidence>
<dbReference type="PANTHER" id="PTHR30441">
    <property type="entry name" value="DUF748 DOMAIN-CONTAINING PROTEIN"/>
    <property type="match status" value="1"/>
</dbReference>
<reference evidence="3 4" key="1">
    <citation type="submission" date="2014-04" db="EMBL/GenBank/DDBJ databases">
        <title>Draft genome sequence of Photobacterium halotolerans S2753: a solonamide, ngercheumicin and holomycin producer.</title>
        <authorList>
            <person name="Machado H.R."/>
            <person name="Gram L."/>
        </authorList>
    </citation>
    <scope>NUCLEOTIDE SEQUENCE [LARGE SCALE GENOMIC DNA]</scope>
    <source>
        <strain evidence="3 4">S2753</strain>
    </source>
</reference>
<dbReference type="OrthoDB" id="5912765at2"/>
<dbReference type="STRING" id="1654360.EA58_07980"/>
<protein>
    <recommendedName>
        <fullName evidence="2">AsmA domain-containing protein</fullName>
    </recommendedName>
</protein>
<comment type="caution">
    <text evidence="3">The sequence shown here is derived from an EMBL/GenBank/DDBJ whole genome shotgun (WGS) entry which is preliminary data.</text>
</comment>
<organism evidence="3 4">
    <name type="scientific">Photobacterium galatheae</name>
    <dbReference type="NCBI Taxonomy" id="1654360"/>
    <lineage>
        <taxon>Bacteria</taxon>
        <taxon>Pseudomonadati</taxon>
        <taxon>Pseudomonadota</taxon>
        <taxon>Gammaproteobacteria</taxon>
        <taxon>Vibrionales</taxon>
        <taxon>Vibrionaceae</taxon>
        <taxon>Photobacterium</taxon>
    </lineage>
</organism>
<dbReference type="Proteomes" id="UP000027192">
    <property type="component" value="Unassembled WGS sequence"/>
</dbReference>
<dbReference type="AlphaFoldDB" id="A0A066RWW3"/>
<dbReference type="InterPro" id="IPR052894">
    <property type="entry name" value="AsmA-related"/>
</dbReference>
<keyword evidence="1" id="KW-0812">Transmembrane</keyword>
<evidence type="ECO:0000313" key="3">
    <source>
        <dbReference type="EMBL" id="KDM92152.1"/>
    </source>
</evidence>
<evidence type="ECO:0000259" key="2">
    <source>
        <dbReference type="Pfam" id="PF05170"/>
    </source>
</evidence>
<proteinExistence type="predicted"/>
<evidence type="ECO:0000256" key="1">
    <source>
        <dbReference type="SAM" id="Phobius"/>
    </source>
</evidence>
<dbReference type="GO" id="GO:0090313">
    <property type="term" value="P:regulation of protein targeting to membrane"/>
    <property type="evidence" value="ECO:0007669"/>
    <property type="project" value="TreeGrafter"/>
</dbReference>
<feature type="domain" description="AsmA" evidence="2">
    <location>
        <begin position="30"/>
        <end position="588"/>
    </location>
</feature>
<feature type="transmembrane region" description="Helical" evidence="1">
    <location>
        <begin position="35"/>
        <end position="54"/>
    </location>
</feature>
<keyword evidence="1" id="KW-0472">Membrane</keyword>
<keyword evidence="4" id="KW-1185">Reference proteome</keyword>
<keyword evidence="1" id="KW-1133">Transmembrane helix</keyword>
<dbReference type="RefSeq" id="WP_051641944.1">
    <property type="nucleotide sequence ID" value="NZ_JAGSGC010000016.1"/>
</dbReference>
<dbReference type="GO" id="GO:0005886">
    <property type="term" value="C:plasma membrane"/>
    <property type="evidence" value="ECO:0007669"/>
    <property type="project" value="TreeGrafter"/>
</dbReference>
<dbReference type="PANTHER" id="PTHR30441:SF8">
    <property type="entry name" value="DUF748 DOMAIN-CONTAINING PROTEIN"/>
    <property type="match status" value="1"/>
</dbReference>
<accession>A0A066RWW3</accession>
<gene>
    <name evidence="3" type="ORF">EA58_07980</name>
</gene>
<dbReference type="InterPro" id="IPR007844">
    <property type="entry name" value="AsmA"/>
</dbReference>